<reference evidence="1 2" key="1">
    <citation type="submission" date="2015-05" db="EMBL/GenBank/DDBJ databases">
        <title>Evolution of Trichinella species and genotypes.</title>
        <authorList>
            <person name="Korhonen P.K."/>
            <person name="Edoardo P."/>
            <person name="Giuseppe L.R."/>
            <person name="Gasser R.B."/>
        </authorList>
    </citation>
    <scope>NUCLEOTIDE SEQUENCE [LARGE SCALE GENOMIC DNA]</scope>
    <source>
        <strain evidence="1">ISS10</strain>
    </source>
</reference>
<accession>A0A0V1L8S4</accession>
<protein>
    <submittedName>
        <fullName evidence="1">Uncharacterized protein</fullName>
    </submittedName>
</protein>
<organism evidence="1 2">
    <name type="scientific">Trichinella nativa</name>
    <dbReference type="NCBI Taxonomy" id="6335"/>
    <lineage>
        <taxon>Eukaryota</taxon>
        <taxon>Metazoa</taxon>
        <taxon>Ecdysozoa</taxon>
        <taxon>Nematoda</taxon>
        <taxon>Enoplea</taxon>
        <taxon>Dorylaimia</taxon>
        <taxon>Trichinellida</taxon>
        <taxon>Trichinellidae</taxon>
        <taxon>Trichinella</taxon>
    </lineage>
</organism>
<dbReference type="Proteomes" id="UP000054721">
    <property type="component" value="Unassembled WGS sequence"/>
</dbReference>
<name>A0A0V1L8S4_9BILA</name>
<dbReference type="AlphaFoldDB" id="A0A0V1L8S4"/>
<keyword evidence="2" id="KW-1185">Reference proteome</keyword>
<proteinExistence type="predicted"/>
<evidence type="ECO:0000313" key="2">
    <source>
        <dbReference type="Proteomes" id="UP000054721"/>
    </source>
</evidence>
<gene>
    <name evidence="1" type="ORF">T02_15978</name>
</gene>
<comment type="caution">
    <text evidence="1">The sequence shown here is derived from an EMBL/GenBank/DDBJ whole genome shotgun (WGS) entry which is preliminary data.</text>
</comment>
<dbReference type="EMBL" id="JYDW01000109">
    <property type="protein sequence ID" value="KRZ55708.1"/>
    <property type="molecule type" value="Genomic_DNA"/>
</dbReference>
<sequence>MMLLPLNSEKLSLDQQSLTSTYPIPEKRALSKTALYGVVIACVYSTSLLTKSALNIRGMCVPAELQMFNFHEYLPLLFIHPADAFVQQSKSLPEVDAGAPVTGSCRCIFLKKTLLSKKRCDYSSIMILRSSHAKLGCASMKAEILHFQTCLD</sequence>
<evidence type="ECO:0000313" key="1">
    <source>
        <dbReference type="EMBL" id="KRZ55708.1"/>
    </source>
</evidence>